<dbReference type="Pfam" id="PF08387">
    <property type="entry name" value="FBD"/>
    <property type="match status" value="1"/>
</dbReference>
<dbReference type="KEGG" id="aprc:113870128"/>
<accession>A0A8B8M1X8</accession>
<dbReference type="PROSITE" id="PS50181">
    <property type="entry name" value="FBOX"/>
    <property type="match status" value="1"/>
</dbReference>
<organism evidence="2 3">
    <name type="scientific">Abrus precatorius</name>
    <name type="common">Indian licorice</name>
    <name type="synonym">Glycine abrus</name>
    <dbReference type="NCBI Taxonomy" id="3816"/>
    <lineage>
        <taxon>Eukaryota</taxon>
        <taxon>Viridiplantae</taxon>
        <taxon>Streptophyta</taxon>
        <taxon>Embryophyta</taxon>
        <taxon>Tracheophyta</taxon>
        <taxon>Spermatophyta</taxon>
        <taxon>Magnoliopsida</taxon>
        <taxon>eudicotyledons</taxon>
        <taxon>Gunneridae</taxon>
        <taxon>Pentapetalae</taxon>
        <taxon>rosids</taxon>
        <taxon>fabids</taxon>
        <taxon>Fabales</taxon>
        <taxon>Fabaceae</taxon>
        <taxon>Papilionoideae</taxon>
        <taxon>50 kb inversion clade</taxon>
        <taxon>NPAAA clade</taxon>
        <taxon>indigoferoid/millettioid clade</taxon>
        <taxon>Abreae</taxon>
        <taxon>Abrus</taxon>
    </lineage>
</organism>
<dbReference type="Pfam" id="PF24758">
    <property type="entry name" value="LRR_At5g56370"/>
    <property type="match status" value="1"/>
</dbReference>
<dbReference type="SUPFAM" id="SSF52047">
    <property type="entry name" value="RNI-like"/>
    <property type="match status" value="1"/>
</dbReference>
<sequence>MDANSSISSKHQKHHEGEGRNIERCISLGDLPDVILQEIISSLPTKEAVQTSVLSKRWVALWMAISNIELKEGSPEKRQQFIDFVEKLLACNSSRLKKFSIAFEVGEDAPQVNRWLGGFIKPSIEELNLDFERVGQPLVLPDHLFTSETLTNFQLSMQHVMNLPSSIYFQNLKVMTLKHVIFPDGSPTQQLFSSCPSLEELTLIDCSWLKVKAVCIACPSLKTLIIREWKDDADDSVKLDQENDAGGRSVPTHCQIVITGSNLKTFSYDGDLLNDYFLFCTSWVTDATVEVYPSDSRLDSPYFVFKLLKALSNVEKLSFTDYVAEALSRTSFLIGHLSLFNKLVELRVISVSPIGFSCDALLAILRNSPILETLELVMGVSLPQSGANNIDPLPACFGTHLKTIKIYGFAGSEVELNAIKFLLQAASALDAFYIYSNGYDFDSPAGIERLNVLHQRIMQFPRASENGYICALCDFSNPEKDLLYELRE</sequence>
<dbReference type="AlphaFoldDB" id="A0A8B8M1X8"/>
<dbReference type="InterPro" id="IPR050232">
    <property type="entry name" value="FBL13/AtMIF1-like"/>
</dbReference>
<dbReference type="RefSeq" id="XP_027362530.1">
    <property type="nucleotide sequence ID" value="XM_027506729.1"/>
</dbReference>
<dbReference type="Pfam" id="PF00646">
    <property type="entry name" value="F-box"/>
    <property type="match status" value="1"/>
</dbReference>
<dbReference type="InterPro" id="IPR001810">
    <property type="entry name" value="F-box_dom"/>
</dbReference>
<gene>
    <name evidence="3" type="primary">LOC113870128</name>
</gene>
<dbReference type="InterPro" id="IPR036047">
    <property type="entry name" value="F-box-like_dom_sf"/>
</dbReference>
<evidence type="ECO:0000313" key="3">
    <source>
        <dbReference type="RefSeq" id="XP_027362530.1"/>
    </source>
</evidence>
<dbReference type="InterPro" id="IPR032675">
    <property type="entry name" value="LRR_dom_sf"/>
</dbReference>
<dbReference type="InterPro" id="IPR006566">
    <property type="entry name" value="FBD"/>
</dbReference>
<name>A0A8B8M1X8_ABRPR</name>
<dbReference type="InterPro" id="IPR053781">
    <property type="entry name" value="F-box_AtFBL13-like"/>
</dbReference>
<dbReference type="SUPFAM" id="SSF81383">
    <property type="entry name" value="F-box domain"/>
    <property type="match status" value="1"/>
</dbReference>
<evidence type="ECO:0000313" key="2">
    <source>
        <dbReference type="Proteomes" id="UP000694853"/>
    </source>
</evidence>
<dbReference type="OrthoDB" id="1298252at2759"/>
<dbReference type="GeneID" id="113870128"/>
<keyword evidence="2" id="KW-1185">Reference proteome</keyword>
<evidence type="ECO:0000259" key="1">
    <source>
        <dbReference type="PROSITE" id="PS50181"/>
    </source>
</evidence>
<proteinExistence type="predicted"/>
<reference evidence="3" key="2">
    <citation type="submission" date="2025-08" db="UniProtKB">
        <authorList>
            <consortium name="RefSeq"/>
        </authorList>
    </citation>
    <scope>IDENTIFICATION</scope>
    <source>
        <tissue evidence="3">Young leaves</tissue>
    </source>
</reference>
<dbReference type="PANTHER" id="PTHR31900">
    <property type="entry name" value="F-BOX/RNI SUPERFAMILY PROTEIN-RELATED"/>
    <property type="match status" value="1"/>
</dbReference>
<protein>
    <submittedName>
        <fullName evidence="3">F-box/LRR-repeat protein At3g26922-like</fullName>
    </submittedName>
</protein>
<dbReference type="Gene3D" id="3.80.10.10">
    <property type="entry name" value="Ribonuclease Inhibitor"/>
    <property type="match status" value="1"/>
</dbReference>
<dbReference type="Proteomes" id="UP000694853">
    <property type="component" value="Unplaced"/>
</dbReference>
<dbReference type="InterPro" id="IPR055411">
    <property type="entry name" value="LRR_FXL15/At3g58940/PEG3-like"/>
</dbReference>
<feature type="domain" description="F-box" evidence="1">
    <location>
        <begin position="25"/>
        <end position="61"/>
    </location>
</feature>
<reference evidence="2" key="1">
    <citation type="journal article" date="2019" name="Toxins">
        <title>Detection of Abrin-Like and Prepropulchellin-Like Toxin Genes and Transcripts Using Whole Genome Sequencing and Full-Length Transcript Sequencing of Abrus precatorius.</title>
        <authorList>
            <person name="Hovde B.T."/>
            <person name="Daligault H.E."/>
            <person name="Hanschen E.R."/>
            <person name="Kunde Y.A."/>
            <person name="Johnson M.B."/>
            <person name="Starkenburg S.R."/>
            <person name="Johnson S.L."/>
        </authorList>
    </citation>
    <scope>NUCLEOTIDE SEQUENCE [LARGE SCALE GENOMIC DNA]</scope>
</reference>
<dbReference type="PANTHER" id="PTHR31900:SF30">
    <property type="entry name" value="SUPERFAMILY PROTEIN, PUTATIVE-RELATED"/>
    <property type="match status" value="1"/>
</dbReference>
<dbReference type="CDD" id="cd22160">
    <property type="entry name" value="F-box_AtFBL13-like"/>
    <property type="match status" value="1"/>
</dbReference>